<dbReference type="Proteomes" id="UP000568380">
    <property type="component" value="Unassembled WGS sequence"/>
</dbReference>
<comment type="caution">
    <text evidence="1">The sequence shown here is derived from an EMBL/GenBank/DDBJ whole genome shotgun (WGS) entry which is preliminary data.</text>
</comment>
<sequence length="309" mass="33165">MIRRGLAAGVLVIAAWVTLPLWQQEAGLPLAKGMPGSTASLPPATELRGPAPAPIRYAYQPECPDQSGPCLQWHLVSTRGEQWWLPGASAQDTFVLSDDGTRATYPRGKGLVLHDLMTGEVTPLSVKGEEPIFSLDGRHLAAGREVADLATGRVHRLNGVARAWTSRGVITSTLKPDDHTPGQVNVTFFTVSSPEGKRLSRFTAPGDLSSDGVLSPSGRQFATLTREVTPTSVTTTSILISRERAVTPRLPAGWTITTILRWTGEDTLLVRLRGPVNRVAYTVVDLTTGRPLPGGVEERGLSTVIGRLD</sequence>
<dbReference type="SUPFAM" id="SSF82171">
    <property type="entry name" value="DPP6 N-terminal domain-like"/>
    <property type="match status" value="1"/>
</dbReference>
<evidence type="ECO:0000313" key="2">
    <source>
        <dbReference type="Proteomes" id="UP000568380"/>
    </source>
</evidence>
<reference evidence="1 2" key="1">
    <citation type="submission" date="2020-08" db="EMBL/GenBank/DDBJ databases">
        <title>Genomic Encyclopedia of Type Strains, Phase IV (KMG-IV): sequencing the most valuable type-strain genomes for metagenomic binning, comparative biology and taxonomic classification.</title>
        <authorList>
            <person name="Goeker M."/>
        </authorList>
    </citation>
    <scope>NUCLEOTIDE SEQUENCE [LARGE SCALE GENOMIC DNA]</scope>
    <source>
        <strain evidence="1 2">DSM 45385</strain>
    </source>
</reference>
<dbReference type="RefSeq" id="WP_184957912.1">
    <property type="nucleotide sequence ID" value="NZ_JACHIN010000001.1"/>
</dbReference>
<dbReference type="AlphaFoldDB" id="A0A7W7ZW87"/>
<proteinExistence type="predicted"/>
<dbReference type="EMBL" id="JACHIN010000001">
    <property type="protein sequence ID" value="MBB5074939.1"/>
    <property type="molecule type" value="Genomic_DNA"/>
</dbReference>
<gene>
    <name evidence="1" type="ORF">HNR40_000385</name>
</gene>
<organism evidence="1 2">
    <name type="scientific">Nonomuraea endophytica</name>
    <dbReference type="NCBI Taxonomy" id="714136"/>
    <lineage>
        <taxon>Bacteria</taxon>
        <taxon>Bacillati</taxon>
        <taxon>Actinomycetota</taxon>
        <taxon>Actinomycetes</taxon>
        <taxon>Streptosporangiales</taxon>
        <taxon>Streptosporangiaceae</taxon>
        <taxon>Nonomuraea</taxon>
    </lineage>
</organism>
<protein>
    <submittedName>
        <fullName evidence="1">Uncharacterized protein</fullName>
    </submittedName>
</protein>
<evidence type="ECO:0000313" key="1">
    <source>
        <dbReference type="EMBL" id="MBB5074939.1"/>
    </source>
</evidence>
<keyword evidence="2" id="KW-1185">Reference proteome</keyword>
<accession>A0A7W7ZW87</accession>
<name>A0A7W7ZW87_9ACTN</name>